<protein>
    <submittedName>
        <fullName evidence="1">Uncharacterized protein</fullName>
    </submittedName>
</protein>
<dbReference type="Proteomes" id="UP000241639">
    <property type="component" value="Unassembled WGS sequence"/>
</dbReference>
<reference evidence="1 2" key="1">
    <citation type="submission" date="2018-04" db="EMBL/GenBank/DDBJ databases">
        <title>Genomic Encyclopedia of Archaeal and Bacterial Type Strains, Phase II (KMG-II): from individual species to whole genera.</title>
        <authorList>
            <person name="Goeker M."/>
        </authorList>
    </citation>
    <scope>NUCLEOTIDE SEQUENCE [LARGE SCALE GENOMIC DNA]</scope>
    <source>
        <strain evidence="1 2">DSM 45169</strain>
    </source>
</reference>
<proteinExistence type="predicted"/>
<organism evidence="1 2">
    <name type="scientific">Desmospora activa DSM 45169</name>
    <dbReference type="NCBI Taxonomy" id="1121389"/>
    <lineage>
        <taxon>Bacteria</taxon>
        <taxon>Bacillati</taxon>
        <taxon>Bacillota</taxon>
        <taxon>Bacilli</taxon>
        <taxon>Bacillales</taxon>
        <taxon>Thermoactinomycetaceae</taxon>
        <taxon>Desmospora</taxon>
    </lineage>
</organism>
<accession>A0A2T4YYZ9</accession>
<evidence type="ECO:0000313" key="2">
    <source>
        <dbReference type="Proteomes" id="UP000241639"/>
    </source>
</evidence>
<sequence length="295" mass="35246">MVTEEYLLRVGVPRQHLEQMRKEIIHAHSYYRHFYKKEVEEKNVLVPVNKIRGLLESRGDPGYSWLDHITYRAGCLWRLENFKPWLEELGLETFRKSFADPGYSVELYYYDQEDAYYVGGDGNHRTTWAKIVNAPYISAWVTRKCFLPGHYENYKLLRAKKAELVQTVKEYGLHLREWRDGAHISLTGQGSIWFHVTPQVFDYGNQEKVTAALHQYEKTLGFLQELQELHKRVQILKQPKFRNFFLQLGKGWITDRERKRIYKGLLKLYEEGWPEKRYNSEEAEETEPVRPRLKL</sequence>
<name>A0A2T4YYZ9_9BACL</name>
<dbReference type="AlphaFoldDB" id="A0A2T4YYZ9"/>
<gene>
    <name evidence="1" type="ORF">C8J48_3722</name>
</gene>
<comment type="caution">
    <text evidence="1">The sequence shown here is derived from an EMBL/GenBank/DDBJ whole genome shotgun (WGS) entry which is preliminary data.</text>
</comment>
<keyword evidence="2" id="KW-1185">Reference proteome</keyword>
<dbReference type="OrthoDB" id="2968647at2"/>
<dbReference type="RefSeq" id="WP_107728678.1">
    <property type="nucleotide sequence ID" value="NZ_PZZP01000006.1"/>
</dbReference>
<evidence type="ECO:0000313" key="1">
    <source>
        <dbReference type="EMBL" id="PTM52175.1"/>
    </source>
</evidence>
<dbReference type="EMBL" id="PZZP01000006">
    <property type="protein sequence ID" value="PTM52175.1"/>
    <property type="molecule type" value="Genomic_DNA"/>
</dbReference>